<dbReference type="Proteomes" id="UP000075755">
    <property type="component" value="Plasmid pAA04"/>
</dbReference>
<evidence type="ECO:0000313" key="2">
    <source>
        <dbReference type="EMBL" id="AMS45542.1"/>
    </source>
</evidence>
<evidence type="ECO:0000313" key="3">
    <source>
        <dbReference type="EMBL" id="MBB3708617.1"/>
    </source>
</evidence>
<geneLocation type="plasmid" evidence="2 4">
    <name>pAA04</name>
</geneLocation>
<feature type="region of interest" description="Disordered" evidence="1">
    <location>
        <begin position="140"/>
        <end position="174"/>
    </location>
</feature>
<keyword evidence="5" id="KW-1185">Reference proteome</keyword>
<evidence type="ECO:0000256" key="1">
    <source>
        <dbReference type="SAM" id="MobiDB-lite"/>
    </source>
</evidence>
<dbReference type="EMBL" id="CP015009">
    <property type="protein sequence ID" value="AMS45542.1"/>
    <property type="molecule type" value="Genomic_DNA"/>
</dbReference>
<dbReference type="AlphaFoldDB" id="A0AAC9FEV0"/>
<dbReference type="Proteomes" id="UP000577697">
    <property type="component" value="Unassembled WGS sequence"/>
</dbReference>
<dbReference type="EMBL" id="JACICB010000021">
    <property type="protein sequence ID" value="MBB3708617.1"/>
    <property type="molecule type" value="Genomic_DNA"/>
</dbReference>
<reference evidence="2 4" key="1">
    <citation type="submission" date="2016-03" db="EMBL/GenBank/DDBJ databases">
        <title>Complete genome of Aminobacter aminovorans KCTC 2477.</title>
        <authorList>
            <person name="Kim K.M."/>
        </authorList>
    </citation>
    <scope>NUCLEOTIDE SEQUENCE [LARGE SCALE GENOMIC DNA]</scope>
    <source>
        <strain evidence="2 4">KCTC 2477</strain>
        <plasmid evidence="2 4">pAA04</plasmid>
    </source>
</reference>
<evidence type="ECO:0000313" key="5">
    <source>
        <dbReference type="Proteomes" id="UP000577697"/>
    </source>
</evidence>
<proteinExistence type="predicted"/>
<organism evidence="2 4">
    <name type="scientific">Aminobacter aminovorans</name>
    <name type="common">Chelatobacter heintzii</name>
    <dbReference type="NCBI Taxonomy" id="83263"/>
    <lineage>
        <taxon>Bacteria</taxon>
        <taxon>Pseudomonadati</taxon>
        <taxon>Pseudomonadota</taxon>
        <taxon>Alphaproteobacteria</taxon>
        <taxon>Hyphomicrobiales</taxon>
        <taxon>Phyllobacteriaceae</taxon>
        <taxon>Aminobacter</taxon>
    </lineage>
</organism>
<evidence type="ECO:0000313" key="4">
    <source>
        <dbReference type="Proteomes" id="UP000075755"/>
    </source>
</evidence>
<feature type="compositionally biased region" description="Acidic residues" evidence="1">
    <location>
        <begin position="155"/>
        <end position="174"/>
    </location>
</feature>
<reference evidence="3 5" key="2">
    <citation type="submission" date="2020-08" db="EMBL/GenBank/DDBJ databases">
        <title>Genomic Encyclopedia of Type Strains, Phase IV (KMG-IV): sequencing the most valuable type-strain genomes for metagenomic binning, comparative biology and taxonomic classification.</title>
        <authorList>
            <person name="Goeker M."/>
        </authorList>
    </citation>
    <scope>NUCLEOTIDE SEQUENCE [LARGE SCALE GENOMIC DNA]</scope>
    <source>
        <strain evidence="3 5">DSM 10368</strain>
    </source>
</reference>
<protein>
    <submittedName>
        <fullName evidence="3">ParB family chromosome partitioning protein</fullName>
    </submittedName>
</protein>
<keyword evidence="2" id="KW-0614">Plasmid</keyword>
<gene>
    <name evidence="2" type="ORF">AA2016_6652</name>
    <name evidence="3" type="ORF">FHS67_004957</name>
</gene>
<accession>A0AAC9FEV0</accession>
<sequence length="174" mass="18075">MAAASAATPQHSSIFDAEGSFAFDNDTLRIAARGALIDVLSCRENISKSGIVAIVAGGAIGADAFLANMGTEDFLSCLSRPALEASCADTPVLPRARVKDTRAALVEHFKGGHFVHPAALFAPDAASLNDWLARSAVADVEDDDPEADGIAGEDQVVDDEPADGSDEDYREAAE</sequence>
<dbReference type="KEGG" id="aak:AA2016_6652"/>
<name>A0AAC9FEV0_AMIAI</name>